<name>A0ACD0P6T5_9BASI</name>
<evidence type="ECO:0000313" key="2">
    <source>
        <dbReference type="Proteomes" id="UP000245626"/>
    </source>
</evidence>
<gene>
    <name evidence="1" type="ORF">IE53DRAFT_383763</name>
</gene>
<sequence length="487" mass="56210">MIAEEVKVPVQGGPLKRALGAASAFIWEWTPMMLLVSYCILSFFFYLLLAPLPHEIIWYVYVGLQTITALSVSTEAMQSIRPSIKARRDRRHAAKDPKYWDKFEHEWPAIDVVLVAYLPNEQDIIMRQVRYALREINYPTNKLTINVVYNTPKPIEPIETELKALEAEHDHVRVIKVPNSTSKAENINHFLTLESKGEIITLYDTDHYPDTDALRWVAKRFMEGGVDIIQGRCCIYNYDQTWVTRLIAAEFDLIYGVMHSGRAEMQGYGFFGGSNGHWNASLLKTLGMQKHMLTEDIDSSMRAIISGARIEYDLRVVSYEQAPETVAAFNKQRLRWAQGWTQVAIRHFIPAFKRGAYSDDNGWRSRIGLLQLLMYREVYFYINSQLTFLLLSAILTTLPKYGIKKFFRDFGGYSLAMWALGINLVCLFIVMCIATRNRSRFTRPLGMVAFAFMTPFYYTGVSLMAIFCHFREFTKFSKWNPTARSSK</sequence>
<proteinExistence type="predicted"/>
<reference evidence="1 2" key="1">
    <citation type="journal article" date="2018" name="Mol. Biol. Evol.">
        <title>Broad Genomic Sampling Reveals a Smut Pathogenic Ancestry of the Fungal Clade Ustilaginomycotina.</title>
        <authorList>
            <person name="Kijpornyongpan T."/>
            <person name="Mondo S.J."/>
            <person name="Barry K."/>
            <person name="Sandor L."/>
            <person name="Lee J."/>
            <person name="Lipzen A."/>
            <person name="Pangilinan J."/>
            <person name="LaButti K."/>
            <person name="Hainaut M."/>
            <person name="Henrissat B."/>
            <person name="Grigoriev I.V."/>
            <person name="Spatafora J.W."/>
            <person name="Aime M.C."/>
        </authorList>
    </citation>
    <scope>NUCLEOTIDE SEQUENCE [LARGE SCALE GENOMIC DNA]</scope>
    <source>
        <strain evidence="1 2">SA 807</strain>
    </source>
</reference>
<protein>
    <submittedName>
        <fullName evidence="1">Uncharacterized protein</fullName>
    </submittedName>
</protein>
<evidence type="ECO:0000313" key="1">
    <source>
        <dbReference type="EMBL" id="PWN53722.1"/>
    </source>
</evidence>
<accession>A0ACD0P6T5</accession>
<dbReference type="Proteomes" id="UP000245626">
    <property type="component" value="Unassembled WGS sequence"/>
</dbReference>
<dbReference type="EMBL" id="KZ819712">
    <property type="protein sequence ID" value="PWN53722.1"/>
    <property type="molecule type" value="Genomic_DNA"/>
</dbReference>
<keyword evidence="2" id="KW-1185">Reference proteome</keyword>
<organism evidence="1 2">
    <name type="scientific">Violaceomyces palustris</name>
    <dbReference type="NCBI Taxonomy" id="1673888"/>
    <lineage>
        <taxon>Eukaryota</taxon>
        <taxon>Fungi</taxon>
        <taxon>Dikarya</taxon>
        <taxon>Basidiomycota</taxon>
        <taxon>Ustilaginomycotina</taxon>
        <taxon>Ustilaginomycetes</taxon>
        <taxon>Violaceomycetales</taxon>
        <taxon>Violaceomycetaceae</taxon>
        <taxon>Violaceomyces</taxon>
    </lineage>
</organism>